<dbReference type="EMBL" id="JAQIZZ010000001">
    <property type="protein sequence ID" value="KAJ5556249.1"/>
    <property type="molecule type" value="Genomic_DNA"/>
</dbReference>
<gene>
    <name evidence="2" type="ORF">N7494_000164</name>
</gene>
<feature type="compositionally biased region" description="Basic and acidic residues" evidence="1">
    <location>
        <begin position="402"/>
        <end position="412"/>
    </location>
</feature>
<dbReference type="Proteomes" id="UP001220324">
    <property type="component" value="Unassembled WGS sequence"/>
</dbReference>
<dbReference type="AlphaFoldDB" id="A0AAD6GIP7"/>
<proteinExistence type="predicted"/>
<keyword evidence="3" id="KW-1185">Reference proteome</keyword>
<feature type="compositionally biased region" description="Basic and acidic residues" evidence="1">
    <location>
        <begin position="487"/>
        <end position="507"/>
    </location>
</feature>
<name>A0AAD6GIP7_9EURO</name>
<comment type="caution">
    <text evidence="2">The sequence shown here is derived from an EMBL/GenBank/DDBJ whole genome shotgun (WGS) entry which is preliminary data.</text>
</comment>
<sequence length="507" mass="56236">MTTAPLVPHPVTDSGINGGPGHLNGLPRYHPIAMNPNPPPHPAMPPPDQMVQNHHFRHFAPPLLHDPHAGPPPAPPTPSPTSLEQIEQRLRQLEHEEMNRMATRSHILAVRKREDEEFRRLTESAEIEEEDLRRQRKRMKRESMGLGSNNAADSPPLRPTPPRRLSETSAATTLAFFKQQSPPEPRQTPLPPASQPQPQQQQAPPMPPPPHLHQAHPSHQPHQPHPSHPSHPPHAPHPPHQSHQPHHAPPPPQPQHHIVHHDSLNGPGSIRRKQKYTIKNVEAWGERHGRPAAHDPSGRALWKRPSDGSLVYLTCPISGCGKSDFVTLHGFMCHLTKKHKDRTLGSQSRALELCGIVFDPNSPLPPVTAHRGSTESATPMDHDGDQDEDMESDPEESEDSPESYRVKTEVSDRLGIPEVQDTPGSHDMSPVPVQKSVLNGSVKQSISSIIDRTPEPEPREALASLGPSEPVSQNHTPILEQTVPVKRKFEYSPEKENTEPKEGPATE</sequence>
<feature type="region of interest" description="Disordered" evidence="1">
    <location>
        <begin position="115"/>
        <end position="272"/>
    </location>
</feature>
<feature type="region of interest" description="Disordered" evidence="1">
    <location>
        <begin position="362"/>
        <end position="507"/>
    </location>
</feature>
<reference evidence="2 3" key="1">
    <citation type="journal article" date="2023" name="IMA Fungus">
        <title>Comparative genomic study of the Penicillium genus elucidates a diverse pangenome and 15 lateral gene transfer events.</title>
        <authorList>
            <person name="Petersen C."/>
            <person name="Sorensen T."/>
            <person name="Nielsen M.R."/>
            <person name="Sondergaard T.E."/>
            <person name="Sorensen J.L."/>
            <person name="Fitzpatrick D.A."/>
            <person name="Frisvad J.C."/>
            <person name="Nielsen K.L."/>
        </authorList>
    </citation>
    <scope>NUCLEOTIDE SEQUENCE [LARGE SCALE GENOMIC DNA]</scope>
    <source>
        <strain evidence="2 3">IBT 35679</strain>
    </source>
</reference>
<evidence type="ECO:0000256" key="1">
    <source>
        <dbReference type="SAM" id="MobiDB-lite"/>
    </source>
</evidence>
<feature type="compositionally biased region" description="Pro residues" evidence="1">
    <location>
        <begin position="223"/>
        <end position="239"/>
    </location>
</feature>
<protein>
    <submittedName>
        <fullName evidence="2">Uncharacterized protein</fullName>
    </submittedName>
</protein>
<feature type="compositionally biased region" description="Pro residues" evidence="1">
    <location>
        <begin position="36"/>
        <end position="45"/>
    </location>
</feature>
<evidence type="ECO:0000313" key="2">
    <source>
        <dbReference type="EMBL" id="KAJ5556249.1"/>
    </source>
</evidence>
<feature type="compositionally biased region" description="Polar residues" evidence="1">
    <location>
        <begin position="436"/>
        <end position="450"/>
    </location>
</feature>
<evidence type="ECO:0000313" key="3">
    <source>
        <dbReference type="Proteomes" id="UP001220324"/>
    </source>
</evidence>
<organism evidence="2 3">
    <name type="scientific">Penicillium frequentans</name>
    <dbReference type="NCBI Taxonomy" id="3151616"/>
    <lineage>
        <taxon>Eukaryota</taxon>
        <taxon>Fungi</taxon>
        <taxon>Dikarya</taxon>
        <taxon>Ascomycota</taxon>
        <taxon>Pezizomycotina</taxon>
        <taxon>Eurotiomycetes</taxon>
        <taxon>Eurotiomycetidae</taxon>
        <taxon>Eurotiales</taxon>
        <taxon>Aspergillaceae</taxon>
        <taxon>Penicillium</taxon>
    </lineage>
</organism>
<feature type="compositionally biased region" description="Pro residues" evidence="1">
    <location>
        <begin position="69"/>
        <end position="79"/>
    </location>
</feature>
<feature type="region of interest" description="Disordered" evidence="1">
    <location>
        <begin position="1"/>
        <end position="45"/>
    </location>
</feature>
<feature type="region of interest" description="Disordered" evidence="1">
    <location>
        <begin position="60"/>
        <end position="83"/>
    </location>
</feature>
<accession>A0AAD6GIP7</accession>
<feature type="compositionally biased region" description="Acidic residues" evidence="1">
    <location>
        <begin position="384"/>
        <end position="401"/>
    </location>
</feature>
<feature type="compositionally biased region" description="Pro residues" evidence="1">
    <location>
        <begin position="182"/>
        <end position="195"/>
    </location>
</feature>